<evidence type="ECO:0000313" key="1">
    <source>
        <dbReference type="EMBL" id="GCE22497.1"/>
    </source>
</evidence>
<reference evidence="2" key="1">
    <citation type="submission" date="2018-12" db="EMBL/GenBank/DDBJ databases">
        <title>Tengunoibacter tsumagoiensis gen. nov., sp. nov., Dictyobacter kobayashii sp. nov., D. alpinus sp. nov., and D. joshuensis sp. nov. and description of Dictyobacteraceae fam. nov. within the order Ktedonobacterales isolated from Tengu-no-mugimeshi.</title>
        <authorList>
            <person name="Wang C.M."/>
            <person name="Zheng Y."/>
            <person name="Sakai Y."/>
            <person name="Toyoda A."/>
            <person name="Minakuchi Y."/>
            <person name="Abe K."/>
            <person name="Yokota A."/>
            <person name="Yabe S."/>
        </authorList>
    </citation>
    <scope>NUCLEOTIDE SEQUENCE [LARGE SCALE GENOMIC DNA]</scope>
    <source>
        <strain evidence="2">Uno11</strain>
    </source>
</reference>
<comment type="caution">
    <text evidence="1">The sequence shown here is derived from an EMBL/GenBank/DDBJ whole genome shotgun (WGS) entry which is preliminary data.</text>
</comment>
<dbReference type="Proteomes" id="UP000287188">
    <property type="component" value="Unassembled WGS sequence"/>
</dbReference>
<gene>
    <name evidence="1" type="ORF">KDK_62970</name>
</gene>
<protein>
    <submittedName>
        <fullName evidence="1">Uncharacterized protein</fullName>
    </submittedName>
</protein>
<proteinExistence type="predicted"/>
<organism evidence="1 2">
    <name type="scientific">Dictyobacter kobayashii</name>
    <dbReference type="NCBI Taxonomy" id="2014872"/>
    <lineage>
        <taxon>Bacteria</taxon>
        <taxon>Bacillati</taxon>
        <taxon>Chloroflexota</taxon>
        <taxon>Ktedonobacteria</taxon>
        <taxon>Ktedonobacterales</taxon>
        <taxon>Dictyobacteraceae</taxon>
        <taxon>Dictyobacter</taxon>
    </lineage>
</organism>
<dbReference type="Gene3D" id="3.20.20.70">
    <property type="entry name" value="Aldolase class I"/>
    <property type="match status" value="1"/>
</dbReference>
<dbReference type="AlphaFoldDB" id="A0A402ATS5"/>
<dbReference type="Pfam" id="PF06187">
    <property type="entry name" value="DUF993"/>
    <property type="match status" value="1"/>
</dbReference>
<dbReference type="EMBL" id="BIFS01000002">
    <property type="protein sequence ID" value="GCE22497.1"/>
    <property type="molecule type" value="Genomic_DNA"/>
</dbReference>
<dbReference type="InterPro" id="IPR009334">
    <property type="entry name" value="DUF993"/>
</dbReference>
<name>A0A402ATS5_9CHLR</name>
<accession>A0A402ATS5</accession>
<evidence type="ECO:0000313" key="2">
    <source>
        <dbReference type="Proteomes" id="UP000287188"/>
    </source>
</evidence>
<keyword evidence="2" id="KW-1185">Reference proteome</keyword>
<sequence length="53" mass="5812">MVAGMERARSLTHLAQLFVLVDQAQLLVDPELASTRMGDILLQAGIEQEGDIF</sequence>
<dbReference type="InterPro" id="IPR013785">
    <property type="entry name" value="Aldolase_TIM"/>
</dbReference>